<organism evidence="2">
    <name type="scientific">Orpheovirus IHUMI-LCC2</name>
    <dbReference type="NCBI Taxonomy" id="2023057"/>
    <lineage>
        <taxon>Viruses</taxon>
        <taxon>Varidnaviria</taxon>
        <taxon>Bamfordvirae</taxon>
        <taxon>Nucleocytoviricota</taxon>
        <taxon>Megaviricetes</taxon>
        <taxon>Pimascovirales</taxon>
        <taxon>Ocovirineae</taxon>
        <taxon>Orpheoviridae</taxon>
        <taxon>Alphaorpheovirus</taxon>
        <taxon>Alphaorpheovirus massiliense</taxon>
    </lineage>
</organism>
<protein>
    <submittedName>
        <fullName evidence="2">Ankyrin-repeat protein</fullName>
    </submittedName>
</protein>
<dbReference type="EMBL" id="LT906555">
    <property type="protein sequence ID" value="SNW62547.1"/>
    <property type="molecule type" value="Genomic_DNA"/>
</dbReference>
<dbReference type="InterPro" id="IPR036770">
    <property type="entry name" value="Ankyrin_rpt-contain_sf"/>
</dbReference>
<dbReference type="KEGG" id="vg:35382454"/>
<evidence type="ECO:0000313" key="2">
    <source>
        <dbReference type="EMBL" id="SNW62547.1"/>
    </source>
</evidence>
<dbReference type="PROSITE" id="PS50181">
    <property type="entry name" value="FBOX"/>
    <property type="match status" value="1"/>
</dbReference>
<name>A0A2I2L4U9_9VIRU</name>
<evidence type="ECO:0000313" key="3">
    <source>
        <dbReference type="Proteomes" id="UP000236316"/>
    </source>
</evidence>
<dbReference type="Proteomes" id="UP000236316">
    <property type="component" value="Segment"/>
</dbReference>
<dbReference type="GeneID" id="35382454"/>
<dbReference type="RefSeq" id="YP_009448849.1">
    <property type="nucleotide sequence ID" value="NC_036594.1"/>
</dbReference>
<reference evidence="2" key="1">
    <citation type="submission" date="2017-08" db="EMBL/GenBank/DDBJ databases">
        <authorList>
            <consortium name="Urmite Genomes"/>
        </authorList>
    </citation>
    <scope>NUCLEOTIDE SEQUENCE [LARGE SCALE GENOMIC DNA]</scope>
    <source>
        <strain evidence="2">IHUMI-LCC2</strain>
    </source>
</reference>
<sequence>MCNKMEGYNLSNIPTELLLNIMDELDLNSLMSLCETNADNKLICQQKGDKYWKNIFDNIFNEIEIPLQNYIKFNKLTTTIFPPTTYNFIQEYNEDNHTSFNSWYDVVYNINTELQYAIKIWDNALTDINSINGIIDGLYILNPDQIFNTRDSYVFYIFYIMTVREIMRFDLYLFKYFFRIIYTYDSMDIVSLSKNIFQNIAYYSKLYMYTSLDKYISVEQYNDEDFADIIDAAISSIDNNKTILYYIYNKLERYNERLLNIIFKECCKYKYYPLIVDMIEFSKTYINIIFDSGISDDVLKDIIKILRENNIVPDDINVDYVMQRGSVYELDVLLDMGYTLTVYDLNEAISYKRIDIFKYILDKGILPDKESLHLAMYKDVANKNIIDALLGYKIYFNVSTLNNAISLDNTYVIKYLLDSGVIPNKESLQEALNNYNKYTLDLLLNYGISLEINNLNDAIRNGKNNSIIYILEHGIKPDDESFYLFFNNRTLTSNNNIIQLMLKDVSSLLSSDINIILSHSDINLYEYIVSNNIAIDNDVSLDPNLVYKSTVRLGNVKYLQYALDNQLISIEDGIYQSIINNDVPTLDYILRISDNPDYNNIINLAITNNSIKVVSYILGNGLSTLNLKPIIIKLLMDNINKKNSELLNLIRKYDDISMEDKNNLLINAYDKGYYQNIVILLNMGADVYSIPNIVDTYIQYTGNDNHTKDDIIRFVKSPDFSKVYLTLRLREAINNNNINIVSDVIRQGLYPTNELVQLAKDLGYTRLANFMKYYVK</sequence>
<proteinExistence type="predicted"/>
<dbReference type="OrthoDB" id="41567at10239"/>
<dbReference type="SMART" id="SM00248">
    <property type="entry name" value="ANK"/>
    <property type="match status" value="5"/>
</dbReference>
<accession>A0A2I2L4U9</accession>
<evidence type="ECO:0000259" key="1">
    <source>
        <dbReference type="PROSITE" id="PS50181"/>
    </source>
</evidence>
<feature type="domain" description="F-box" evidence="1">
    <location>
        <begin position="7"/>
        <end position="55"/>
    </location>
</feature>
<dbReference type="InterPro" id="IPR001810">
    <property type="entry name" value="F-box_dom"/>
</dbReference>
<dbReference type="InterPro" id="IPR002110">
    <property type="entry name" value="Ankyrin_rpt"/>
</dbReference>
<dbReference type="Gene3D" id="1.25.40.20">
    <property type="entry name" value="Ankyrin repeat-containing domain"/>
    <property type="match status" value="1"/>
</dbReference>
<dbReference type="SUPFAM" id="SSF48403">
    <property type="entry name" value="Ankyrin repeat"/>
    <property type="match status" value="2"/>
</dbReference>
<keyword evidence="3" id="KW-1185">Reference proteome</keyword>
<gene>
    <name evidence="2" type="ORF">ORPV_643</name>
</gene>